<dbReference type="Proteomes" id="UP001221142">
    <property type="component" value="Unassembled WGS sequence"/>
</dbReference>
<evidence type="ECO:0000313" key="1">
    <source>
        <dbReference type="EMBL" id="KAJ7608438.1"/>
    </source>
</evidence>
<sequence length="160" mass="18431">MPYVSVFLEDDIDLESDIQERLASLWDYLPEDWDIATVGQTKRSTHRSALPLPQHRRTNGPLCTHAYALSPKGLQRLTQDLAHPSFAYSRPIDTVFKYLLQNGRLKSYSVIPGVPVQRKDDMSDVSNRTYAPSPHERYEWDRLYHGALANADRKKCFLVI</sequence>
<reference evidence="1" key="1">
    <citation type="submission" date="2023-03" db="EMBL/GenBank/DDBJ databases">
        <title>Massive genome expansion in bonnet fungi (Mycena s.s.) driven by repeated elements and novel gene families across ecological guilds.</title>
        <authorList>
            <consortium name="Lawrence Berkeley National Laboratory"/>
            <person name="Harder C.B."/>
            <person name="Miyauchi S."/>
            <person name="Viragh M."/>
            <person name="Kuo A."/>
            <person name="Thoen E."/>
            <person name="Andreopoulos B."/>
            <person name="Lu D."/>
            <person name="Skrede I."/>
            <person name="Drula E."/>
            <person name="Henrissat B."/>
            <person name="Morin E."/>
            <person name="Kohler A."/>
            <person name="Barry K."/>
            <person name="LaButti K."/>
            <person name="Morin E."/>
            <person name="Salamov A."/>
            <person name="Lipzen A."/>
            <person name="Mereny Z."/>
            <person name="Hegedus B."/>
            <person name="Baldrian P."/>
            <person name="Stursova M."/>
            <person name="Weitz H."/>
            <person name="Taylor A."/>
            <person name="Grigoriev I.V."/>
            <person name="Nagy L.G."/>
            <person name="Martin F."/>
            <person name="Kauserud H."/>
        </authorList>
    </citation>
    <scope>NUCLEOTIDE SEQUENCE</scope>
    <source>
        <strain evidence="1">9284</strain>
    </source>
</reference>
<proteinExistence type="predicted"/>
<evidence type="ECO:0008006" key="3">
    <source>
        <dbReference type="Google" id="ProtNLM"/>
    </source>
</evidence>
<name>A0AAD7B3E3_9AGAR</name>
<evidence type="ECO:0000313" key="2">
    <source>
        <dbReference type="Proteomes" id="UP001221142"/>
    </source>
</evidence>
<dbReference type="EMBL" id="JARKIF010000045">
    <property type="protein sequence ID" value="KAJ7608438.1"/>
    <property type="molecule type" value="Genomic_DNA"/>
</dbReference>
<keyword evidence="2" id="KW-1185">Reference proteome</keyword>
<gene>
    <name evidence="1" type="ORF">FB45DRAFT_1039774</name>
</gene>
<comment type="caution">
    <text evidence="1">The sequence shown here is derived from an EMBL/GenBank/DDBJ whole genome shotgun (WGS) entry which is preliminary data.</text>
</comment>
<dbReference type="AlphaFoldDB" id="A0AAD7B3E3"/>
<protein>
    <recommendedName>
        <fullName evidence="3">Glycosyltransferase family 25 protein</fullName>
    </recommendedName>
</protein>
<accession>A0AAD7B3E3</accession>
<organism evidence="1 2">
    <name type="scientific">Roridomyces roridus</name>
    <dbReference type="NCBI Taxonomy" id="1738132"/>
    <lineage>
        <taxon>Eukaryota</taxon>
        <taxon>Fungi</taxon>
        <taxon>Dikarya</taxon>
        <taxon>Basidiomycota</taxon>
        <taxon>Agaricomycotina</taxon>
        <taxon>Agaricomycetes</taxon>
        <taxon>Agaricomycetidae</taxon>
        <taxon>Agaricales</taxon>
        <taxon>Marasmiineae</taxon>
        <taxon>Mycenaceae</taxon>
        <taxon>Roridomyces</taxon>
    </lineage>
</organism>